<keyword evidence="2 11" id="KW-0808">Transferase</keyword>
<evidence type="ECO:0000256" key="8">
    <source>
        <dbReference type="ARBA" id="ARBA00023315"/>
    </source>
</evidence>
<reference evidence="14" key="1">
    <citation type="submission" date="2023-06" db="EMBL/GenBank/DDBJ databases">
        <title>Genome-scale phylogeny and comparative genomics of the fungal order Sordariales.</title>
        <authorList>
            <consortium name="Lawrence Berkeley National Laboratory"/>
            <person name="Hensen N."/>
            <person name="Bonometti L."/>
            <person name="Westerberg I."/>
            <person name="Brannstrom I.O."/>
            <person name="Guillou S."/>
            <person name="Cros-Aarteil S."/>
            <person name="Calhoun S."/>
            <person name="Haridas S."/>
            <person name="Kuo A."/>
            <person name="Mondo S."/>
            <person name="Pangilinan J."/>
            <person name="Riley R."/>
            <person name="Labutti K."/>
            <person name="Andreopoulos B."/>
            <person name="Lipzen A."/>
            <person name="Chen C."/>
            <person name="Yanf M."/>
            <person name="Daum C."/>
            <person name="Ng V."/>
            <person name="Clum A."/>
            <person name="Steindorff A."/>
            <person name="Ohm R."/>
            <person name="Martin F."/>
            <person name="Silar P."/>
            <person name="Natvig D."/>
            <person name="Lalanne C."/>
            <person name="Gautier V."/>
            <person name="Ament-Velasquez S.L."/>
            <person name="Kruys A."/>
            <person name="Hutchinson M.I."/>
            <person name="Powell A.J."/>
            <person name="Barry K."/>
            <person name="Miller A.N."/>
            <person name="Grigoriev I.V."/>
            <person name="Debuchy R."/>
            <person name="Gladieux P."/>
            <person name="Thoren M.H."/>
            <person name="Johannesson H."/>
        </authorList>
    </citation>
    <scope>NUCLEOTIDE SEQUENCE</scope>
    <source>
        <strain evidence="14">CBS 307.81</strain>
    </source>
</reference>
<evidence type="ECO:0000256" key="2">
    <source>
        <dbReference type="ARBA" id="ARBA00022679"/>
    </source>
</evidence>
<organism evidence="14 15">
    <name type="scientific">Cercophora samala</name>
    <dbReference type="NCBI Taxonomy" id="330535"/>
    <lineage>
        <taxon>Eukaryota</taxon>
        <taxon>Fungi</taxon>
        <taxon>Dikarya</taxon>
        <taxon>Ascomycota</taxon>
        <taxon>Pezizomycotina</taxon>
        <taxon>Sordariomycetes</taxon>
        <taxon>Sordariomycetidae</taxon>
        <taxon>Sordariales</taxon>
        <taxon>Lasiosphaeriaceae</taxon>
        <taxon>Cercophora</taxon>
    </lineage>
</organism>
<dbReference type="PROSITE" id="PS50216">
    <property type="entry name" value="DHHC"/>
    <property type="match status" value="1"/>
</dbReference>
<evidence type="ECO:0000256" key="9">
    <source>
        <dbReference type="ARBA" id="ARBA00023463"/>
    </source>
</evidence>
<dbReference type="Pfam" id="PF01529">
    <property type="entry name" value="DHHC"/>
    <property type="match status" value="1"/>
</dbReference>
<feature type="transmembrane region" description="Helical" evidence="11">
    <location>
        <begin position="378"/>
        <end position="399"/>
    </location>
</feature>
<evidence type="ECO:0000259" key="13">
    <source>
        <dbReference type="Pfam" id="PF01529"/>
    </source>
</evidence>
<gene>
    <name evidence="14" type="ORF">QBC41DRAFT_225842</name>
</gene>
<evidence type="ECO:0000256" key="12">
    <source>
        <dbReference type="SAM" id="MobiDB-lite"/>
    </source>
</evidence>
<feature type="region of interest" description="Disordered" evidence="12">
    <location>
        <begin position="624"/>
        <end position="689"/>
    </location>
</feature>
<dbReference type="InterPro" id="IPR001594">
    <property type="entry name" value="Palmitoyltrfase_DHHC"/>
</dbReference>
<dbReference type="GO" id="GO:0006612">
    <property type="term" value="P:protein targeting to membrane"/>
    <property type="evidence" value="ECO:0007669"/>
    <property type="project" value="TreeGrafter"/>
</dbReference>
<feature type="compositionally biased region" description="Basic and acidic residues" evidence="12">
    <location>
        <begin position="641"/>
        <end position="651"/>
    </location>
</feature>
<feature type="transmembrane region" description="Helical" evidence="11">
    <location>
        <begin position="348"/>
        <end position="372"/>
    </location>
</feature>
<keyword evidence="15" id="KW-1185">Reference proteome</keyword>
<accession>A0AA39ZCX7</accession>
<dbReference type="GO" id="GO:0005783">
    <property type="term" value="C:endoplasmic reticulum"/>
    <property type="evidence" value="ECO:0007669"/>
    <property type="project" value="TreeGrafter"/>
</dbReference>
<comment type="subcellular location">
    <subcellularLocation>
        <location evidence="1">Endomembrane system</location>
        <topology evidence="1">Multi-pass membrane protein</topology>
    </subcellularLocation>
</comment>
<evidence type="ECO:0000256" key="1">
    <source>
        <dbReference type="ARBA" id="ARBA00004127"/>
    </source>
</evidence>
<dbReference type="GO" id="GO:0019706">
    <property type="term" value="F:protein-cysteine S-palmitoyltransferase activity"/>
    <property type="evidence" value="ECO:0007669"/>
    <property type="project" value="UniProtKB-EC"/>
</dbReference>
<protein>
    <recommendedName>
        <fullName evidence="11">Palmitoyltransferase</fullName>
        <ecNumber evidence="11">2.3.1.225</ecNumber>
    </recommendedName>
</protein>
<evidence type="ECO:0000256" key="6">
    <source>
        <dbReference type="ARBA" id="ARBA00023139"/>
    </source>
</evidence>
<evidence type="ECO:0000256" key="4">
    <source>
        <dbReference type="ARBA" id="ARBA00022989"/>
    </source>
</evidence>
<feature type="compositionally biased region" description="Basic residues" evidence="12">
    <location>
        <begin position="311"/>
        <end position="321"/>
    </location>
</feature>
<feature type="transmembrane region" description="Helical" evidence="11">
    <location>
        <begin position="537"/>
        <end position="559"/>
    </location>
</feature>
<feature type="domain" description="Palmitoyltransferase DHHC" evidence="13">
    <location>
        <begin position="448"/>
        <end position="573"/>
    </location>
</feature>
<name>A0AA39ZCX7_9PEZI</name>
<keyword evidence="5 11" id="KW-0472">Membrane</keyword>
<dbReference type="PANTHER" id="PTHR22883">
    <property type="entry name" value="ZINC FINGER DHHC DOMAIN CONTAINING PROTEIN"/>
    <property type="match status" value="1"/>
</dbReference>
<evidence type="ECO:0000256" key="10">
    <source>
        <dbReference type="ARBA" id="ARBA00048048"/>
    </source>
</evidence>
<keyword evidence="3 11" id="KW-0812">Transmembrane</keyword>
<comment type="similarity">
    <text evidence="9">Belongs to the DHHC palmitoyltransferase family. ERF2/ZDHHC9 subfamily.</text>
</comment>
<dbReference type="EC" id="2.3.1.225" evidence="11"/>
<feature type="transmembrane region" description="Helical" evidence="11">
    <location>
        <begin position="492"/>
        <end position="517"/>
    </location>
</feature>
<sequence length="689" mass="76636">MASGEGAPRALSPTGTINDDSFPQFPGRSEMPGPPSIISSRMTDIMTDDGGDTEAHRVAGGKRRSAFYSDLSSRPGTARTGASGRPPWSSGTPLRQGLAGKRGSGTGSISSTTQGVRPPSSAARSHVPSLTSHAFFRPMSSQKLQAQRGFARPTTMNRQFMSQEDPHNPARDSVNSAPGAKVVGQSVDEGDMRAPPSRGTEFTEQDMYERRTANTSPTGHHATSSFADSVRPLQRKPGDARNLTLDMSKTYNKAGVSVPTPVRTPRSLRSSFLMPRNDSGHSNREMQGGEKLDSVASSPQLPPASRDDKHPAKKEKAKKKLGRNYQYFQGNTIFFFGGRLQNARDRPVNIATGSLVVIPGILFLIFSAPWIWNNISPAIPITFAYLYYLCVSSFCHASATDPGILPRNLHRFPPSENDDPWRAGPPSTEWVLIKSAEKTAAAMEVPCKYCKTCQMWRPPRAHHCRLCDNCVETQDHHCLWLNNCVGRRNYRYFFTFIFTATLLGLYLSGASLAQILVYQHQQKISFNGSISHFRVPFAMVIYGFIAFMYPAALTGYHVFLMARGETTREYLNSSKFIKAERFRAYTQGSWFRNWFVVLCRPRPPTYYQFKQSWYEGDQRLAPAKRVKKARKPIPANPEGGVDSKEGMEMQDVKNSPHLQQQQQTGFQGPRQLRSQHDLESGLAQQPPPN</sequence>
<proteinExistence type="inferred from homology"/>
<comment type="domain">
    <text evidence="11">The DHHC domain is required for palmitoyltransferase activity.</text>
</comment>
<evidence type="ECO:0000256" key="11">
    <source>
        <dbReference type="RuleBase" id="RU079119"/>
    </source>
</evidence>
<comment type="catalytic activity">
    <reaction evidence="10 11">
        <text>L-cysteinyl-[protein] + hexadecanoyl-CoA = S-hexadecanoyl-L-cysteinyl-[protein] + CoA</text>
        <dbReference type="Rhea" id="RHEA:36683"/>
        <dbReference type="Rhea" id="RHEA-COMP:10131"/>
        <dbReference type="Rhea" id="RHEA-COMP:11032"/>
        <dbReference type="ChEBI" id="CHEBI:29950"/>
        <dbReference type="ChEBI" id="CHEBI:57287"/>
        <dbReference type="ChEBI" id="CHEBI:57379"/>
        <dbReference type="ChEBI" id="CHEBI:74151"/>
        <dbReference type="EC" id="2.3.1.225"/>
    </reaction>
</comment>
<feature type="compositionally biased region" description="Basic and acidic residues" evidence="12">
    <location>
        <begin position="278"/>
        <end position="293"/>
    </location>
</feature>
<dbReference type="GO" id="GO:0005794">
    <property type="term" value="C:Golgi apparatus"/>
    <property type="evidence" value="ECO:0007669"/>
    <property type="project" value="TreeGrafter"/>
</dbReference>
<evidence type="ECO:0000313" key="15">
    <source>
        <dbReference type="Proteomes" id="UP001174997"/>
    </source>
</evidence>
<feature type="compositionally biased region" description="Polar residues" evidence="12">
    <location>
        <begin position="213"/>
        <end position="227"/>
    </location>
</feature>
<dbReference type="InterPro" id="IPR039859">
    <property type="entry name" value="PFA4/ZDH16/20/ERF2-like"/>
</dbReference>
<evidence type="ECO:0000256" key="5">
    <source>
        <dbReference type="ARBA" id="ARBA00023136"/>
    </source>
</evidence>
<dbReference type="AlphaFoldDB" id="A0AA39ZCX7"/>
<dbReference type="PANTHER" id="PTHR22883:SF43">
    <property type="entry name" value="PALMITOYLTRANSFERASE APP"/>
    <property type="match status" value="1"/>
</dbReference>
<dbReference type="Proteomes" id="UP001174997">
    <property type="component" value="Unassembled WGS sequence"/>
</dbReference>
<keyword evidence="6" id="KW-0564">Palmitate</keyword>
<keyword evidence="8 11" id="KW-0012">Acyltransferase</keyword>
<dbReference type="EMBL" id="JAULSY010000054">
    <property type="protein sequence ID" value="KAK0668614.1"/>
    <property type="molecule type" value="Genomic_DNA"/>
</dbReference>
<evidence type="ECO:0000256" key="7">
    <source>
        <dbReference type="ARBA" id="ARBA00023288"/>
    </source>
</evidence>
<comment type="caution">
    <text evidence="14">The sequence shown here is derived from an EMBL/GenBank/DDBJ whole genome shotgun (WGS) entry which is preliminary data.</text>
</comment>
<keyword evidence="4 11" id="KW-1133">Transmembrane helix</keyword>
<keyword evidence="7" id="KW-0449">Lipoprotein</keyword>
<feature type="region of interest" description="Disordered" evidence="12">
    <location>
        <begin position="1"/>
        <end position="321"/>
    </location>
</feature>
<evidence type="ECO:0000256" key="3">
    <source>
        <dbReference type="ARBA" id="ARBA00022692"/>
    </source>
</evidence>
<evidence type="ECO:0000313" key="14">
    <source>
        <dbReference type="EMBL" id="KAK0668614.1"/>
    </source>
</evidence>